<dbReference type="PANTHER" id="PTHR18901">
    <property type="entry name" value="2-DEOXYGLUCOSE-6-PHOSPHATE PHOSPHATASE 2"/>
    <property type="match status" value="1"/>
</dbReference>
<proteinExistence type="predicted"/>
<dbReference type="SUPFAM" id="SSF56784">
    <property type="entry name" value="HAD-like"/>
    <property type="match status" value="1"/>
</dbReference>
<name>A0A939DKZ7_9ALTE</name>
<dbReference type="RefSeq" id="WP_206571906.1">
    <property type="nucleotide sequence ID" value="NZ_JAFKCV010000001.1"/>
</dbReference>
<evidence type="ECO:0000313" key="1">
    <source>
        <dbReference type="EMBL" id="MBN7823791.1"/>
    </source>
</evidence>
<dbReference type="SFLD" id="SFLDG01129">
    <property type="entry name" value="C1.5:_HAD__Beta-PGM__Phosphata"/>
    <property type="match status" value="1"/>
</dbReference>
<dbReference type="Pfam" id="PF13419">
    <property type="entry name" value="HAD_2"/>
    <property type="match status" value="1"/>
</dbReference>
<dbReference type="NCBIfam" id="NF008087">
    <property type="entry name" value="PRK10826.1"/>
    <property type="match status" value="1"/>
</dbReference>
<dbReference type="InterPro" id="IPR041492">
    <property type="entry name" value="HAD_2"/>
</dbReference>
<reference evidence="1" key="1">
    <citation type="submission" date="2021-03" db="EMBL/GenBank/DDBJ databases">
        <title>novel species isolated from a fishpond in China.</title>
        <authorList>
            <person name="Lu H."/>
            <person name="Cai Z."/>
        </authorList>
    </citation>
    <scope>NUCLEOTIDE SEQUENCE</scope>
    <source>
        <strain evidence="1">JCM 30855</strain>
    </source>
</reference>
<accession>A0A939DKZ7</accession>
<protein>
    <submittedName>
        <fullName evidence="1">Hexitol phosphatase HxpB</fullName>
    </submittedName>
</protein>
<dbReference type="InterPro" id="IPR036412">
    <property type="entry name" value="HAD-like_sf"/>
</dbReference>
<organism evidence="1 2">
    <name type="scientific">Bowmanella dokdonensis</name>
    <dbReference type="NCBI Taxonomy" id="751969"/>
    <lineage>
        <taxon>Bacteria</taxon>
        <taxon>Pseudomonadati</taxon>
        <taxon>Pseudomonadota</taxon>
        <taxon>Gammaproteobacteria</taxon>
        <taxon>Alteromonadales</taxon>
        <taxon>Alteromonadaceae</taxon>
        <taxon>Bowmanella</taxon>
    </lineage>
</organism>
<comment type="caution">
    <text evidence="1">The sequence shown here is derived from an EMBL/GenBank/DDBJ whole genome shotgun (WGS) entry which is preliminary data.</text>
</comment>
<dbReference type="Gene3D" id="1.10.150.240">
    <property type="entry name" value="Putative phosphatase, domain 2"/>
    <property type="match status" value="1"/>
</dbReference>
<sequence length="224" mass="24971">MPTEAVIFDMDGLLIDSEPLWRLAEQEIFATVGINLTEDMCFETMGLSTREVVEYWYRHFDCDRGDIGEVAGRLEDRMVEMIREEGEPLPGVYALLEHCRQAGLTLAIASGSVDRLIEAVVERLALKPYFSLYHSAQHEAAGKPDPAVYLGALRRLDLKAGQCVAFEDSLRGVQSAKAAGLYTVAVPEPGINRREFVIADKVLHSLEQALQLPWLNGRTLKLQP</sequence>
<dbReference type="InterPro" id="IPR006439">
    <property type="entry name" value="HAD-SF_hydro_IA"/>
</dbReference>
<dbReference type="Gene3D" id="3.40.50.1000">
    <property type="entry name" value="HAD superfamily/HAD-like"/>
    <property type="match status" value="1"/>
</dbReference>
<dbReference type="InterPro" id="IPR023214">
    <property type="entry name" value="HAD_sf"/>
</dbReference>
<dbReference type="EMBL" id="JAFKCV010000001">
    <property type="protein sequence ID" value="MBN7823791.1"/>
    <property type="molecule type" value="Genomic_DNA"/>
</dbReference>
<dbReference type="PRINTS" id="PR00413">
    <property type="entry name" value="HADHALOGNASE"/>
</dbReference>
<evidence type="ECO:0000313" key="2">
    <source>
        <dbReference type="Proteomes" id="UP000664654"/>
    </source>
</evidence>
<dbReference type="SFLD" id="SFLDG01135">
    <property type="entry name" value="C1.5.6:_HAD__Beta-PGM__Phospha"/>
    <property type="match status" value="1"/>
</dbReference>
<gene>
    <name evidence="1" type="primary">hxpB</name>
    <name evidence="1" type="ORF">J0A66_01015</name>
</gene>
<dbReference type="NCBIfam" id="TIGR01509">
    <property type="entry name" value="HAD-SF-IA-v3"/>
    <property type="match status" value="1"/>
</dbReference>
<dbReference type="InterPro" id="IPR023198">
    <property type="entry name" value="PGP-like_dom2"/>
</dbReference>
<dbReference type="CDD" id="cd07505">
    <property type="entry name" value="HAD_BPGM-like"/>
    <property type="match status" value="1"/>
</dbReference>
<dbReference type="PANTHER" id="PTHR18901:SF38">
    <property type="entry name" value="PSEUDOURIDINE-5'-PHOSPHATASE"/>
    <property type="match status" value="1"/>
</dbReference>
<dbReference type="SFLD" id="SFLDS00003">
    <property type="entry name" value="Haloacid_Dehalogenase"/>
    <property type="match status" value="1"/>
</dbReference>
<dbReference type="AlphaFoldDB" id="A0A939DKZ7"/>
<dbReference type="Proteomes" id="UP000664654">
    <property type="component" value="Unassembled WGS sequence"/>
</dbReference>
<keyword evidence="2" id="KW-1185">Reference proteome</keyword>